<feature type="compositionally biased region" description="Polar residues" evidence="2">
    <location>
        <begin position="562"/>
        <end position="572"/>
    </location>
</feature>
<feature type="compositionally biased region" description="Low complexity" evidence="2">
    <location>
        <begin position="306"/>
        <end position="328"/>
    </location>
</feature>
<keyword evidence="1" id="KW-0479">Metal-binding</keyword>
<gene>
    <name evidence="4" type="ORF">KUTeg_016551</name>
</gene>
<proteinExistence type="predicted"/>
<feature type="compositionally biased region" description="Polar residues" evidence="2">
    <location>
        <begin position="121"/>
        <end position="130"/>
    </location>
</feature>
<keyword evidence="5" id="KW-1185">Reference proteome</keyword>
<feature type="region of interest" description="Disordered" evidence="2">
    <location>
        <begin position="230"/>
        <end position="249"/>
    </location>
</feature>
<accession>A0ABQ9EL82</accession>
<name>A0ABQ9EL82_TEGGR</name>
<feature type="region of interest" description="Disordered" evidence="2">
    <location>
        <begin position="514"/>
        <end position="572"/>
    </location>
</feature>
<dbReference type="PANTHER" id="PTHR21190:SF1">
    <property type="entry name" value="GH10077P"/>
    <property type="match status" value="1"/>
</dbReference>
<keyword evidence="1" id="KW-0862">Zinc</keyword>
<dbReference type="InterPro" id="IPR013087">
    <property type="entry name" value="Znf_C2H2_type"/>
</dbReference>
<organism evidence="4 5">
    <name type="scientific">Tegillarca granosa</name>
    <name type="common">Malaysian cockle</name>
    <name type="synonym">Anadara granosa</name>
    <dbReference type="NCBI Taxonomy" id="220873"/>
    <lineage>
        <taxon>Eukaryota</taxon>
        <taxon>Metazoa</taxon>
        <taxon>Spiralia</taxon>
        <taxon>Lophotrochozoa</taxon>
        <taxon>Mollusca</taxon>
        <taxon>Bivalvia</taxon>
        <taxon>Autobranchia</taxon>
        <taxon>Pteriomorphia</taxon>
        <taxon>Arcoida</taxon>
        <taxon>Arcoidea</taxon>
        <taxon>Arcidae</taxon>
        <taxon>Tegillarca</taxon>
    </lineage>
</organism>
<feature type="compositionally biased region" description="Polar residues" evidence="2">
    <location>
        <begin position="461"/>
        <end position="471"/>
    </location>
</feature>
<evidence type="ECO:0000256" key="2">
    <source>
        <dbReference type="SAM" id="MobiDB-lite"/>
    </source>
</evidence>
<feature type="compositionally biased region" description="Pro residues" evidence="2">
    <location>
        <begin position="234"/>
        <end position="244"/>
    </location>
</feature>
<feature type="domain" description="C2H2-type" evidence="3">
    <location>
        <begin position="1153"/>
        <end position="1181"/>
    </location>
</feature>
<dbReference type="Gene3D" id="3.30.160.60">
    <property type="entry name" value="Classic Zinc Finger"/>
    <property type="match status" value="2"/>
</dbReference>
<feature type="compositionally biased region" description="Polar residues" evidence="2">
    <location>
        <begin position="283"/>
        <end position="293"/>
    </location>
</feature>
<feature type="region of interest" description="Disordered" evidence="2">
    <location>
        <begin position="1"/>
        <end position="105"/>
    </location>
</feature>
<dbReference type="SMART" id="SM00355">
    <property type="entry name" value="ZnF_C2H2"/>
    <property type="match status" value="12"/>
</dbReference>
<evidence type="ECO:0000313" key="4">
    <source>
        <dbReference type="EMBL" id="KAJ8306006.1"/>
    </source>
</evidence>
<evidence type="ECO:0000256" key="1">
    <source>
        <dbReference type="PROSITE-ProRule" id="PRU00042"/>
    </source>
</evidence>
<dbReference type="PROSITE" id="PS50157">
    <property type="entry name" value="ZINC_FINGER_C2H2_2"/>
    <property type="match status" value="2"/>
</dbReference>
<dbReference type="PANTHER" id="PTHR21190">
    <property type="entry name" value="GH10077P"/>
    <property type="match status" value="1"/>
</dbReference>
<dbReference type="InterPro" id="IPR036236">
    <property type="entry name" value="Znf_C2H2_sf"/>
</dbReference>
<evidence type="ECO:0000259" key="3">
    <source>
        <dbReference type="PROSITE" id="PS50157"/>
    </source>
</evidence>
<evidence type="ECO:0000313" key="5">
    <source>
        <dbReference type="Proteomes" id="UP001217089"/>
    </source>
</evidence>
<feature type="region of interest" description="Disordered" evidence="2">
    <location>
        <begin position="265"/>
        <end position="328"/>
    </location>
</feature>
<sequence>MLAMDALAFEKMKSNRRKQRTPIRVAYDPKDPGASFPKVPPEEEFANGVGSDAGSDNEHMEDEENKNSKSSCNTYPETFPAEEDLRNNASERHASAKSNEPEDMSVAFPTKYHRLGSELFQETNFMSNGQNKKESNEEKDKRESVEREIPNSTSDIDMTDIQNEEGVKVDGGNRIFHPDAYCEICDREFCNKYFLKTHKANKHGIFDNSPSPFSMGGMPPSMVGLPEDATSFPLPHPTPLPPSQPTSSSFKVMDFLQSLPATEPKFPSKLEQHSTPKPLDKSLPNNSENINTTNKDDILSSRSTPTSNMMNNNNNNTNANKDNNNSASKINKDMEDFCELCQKHFCNKYYLKKHKQDVHGITPPEGLSSSKRGRAKDLQLKLDAITSSAGAIPTSASPLIPHSIASMAGLPNMPGVMVLNPFMPPMLIPGSLLGQSQFAPPMMPQPLNGSSASQNSPPSSLITTTASQSSPIDAMRERMGGSGGKESFCQLCQKEFCNEHFLKIHKANKHGIYDDTSPESSGRMFDPTAAVSKPTANTSEIPSSTSNTDGSKDLGKPDSSPKPGTSLVTNSSSQDNYVTYCNLCNQEFASKYTYRIHRIQVHGMLNEGMDIPLSEDMIKQSMKMKEEAMKMSPRSKISDDGPIENRMSENGLSTMFGNMVAAKLADRVTCEICNKDLCNKYFLKVHMFKVHGVEQNSDKMDSNKISKSQYTGESDGIKNLSVKQEMKDPIHHSPKLPTSLPLPVLPKSTETPIDMSSGNPSAEKLSSEELVKMGIDPEAYCEICKKEFCSKYFLRTHRLNIHGIRSDKSESPQHHDTVDRFSLNHLAATALNKPLNLSMNGGKTKFGFEKHTWRWKEPVNSSRVSCEICNKELCNKYFLRTHKLRKHGILPSDGEKMSLNSSPTTSDVETYSNSSLPTDLSIHDRNLESPSIFKMDNGLMSSRSNTMLNFEDRKAKIGDIPNFKMKSEEEMSMTDQYYNHYSEVCHLCNRRFKSTKWLKAHIWKDHAGMTAFSPDIRKFIEGFDMNVDSKCCEICKVVFPSELSMQLHMIQEHNAKIALNTSPTQNGDSPPKKRVSRFGPRFAMKRRMSFLAKQKFYSCSICDYKSKWLSNVTSHEESYHDILPRGVKMDASQMNTDNVLDLAKRNTGDVKNFKCKTCGRKFSSAIHCHKHIREEHIRGQNYRVNNKISKVHLSCKFCPFATRFSKQLRHHMIRVHNSGRYNSSVRDNSLSMSDDFSGNNASQPLNLHAQAVKNAAGDDGSSYTLQSFQIENPADDSDFVTALVKMPVRKHISGPVSVTFLLTPTMDD</sequence>
<feature type="region of interest" description="Disordered" evidence="2">
    <location>
        <begin position="437"/>
        <end position="472"/>
    </location>
</feature>
<dbReference type="EMBL" id="JARBDR010000813">
    <property type="protein sequence ID" value="KAJ8306006.1"/>
    <property type="molecule type" value="Genomic_DNA"/>
</dbReference>
<protein>
    <recommendedName>
        <fullName evidence="3">C2H2-type domain-containing protein</fullName>
    </recommendedName>
</protein>
<dbReference type="PROSITE" id="PS00028">
    <property type="entry name" value="ZINC_FINGER_C2H2_1"/>
    <property type="match status" value="8"/>
</dbReference>
<feature type="compositionally biased region" description="Polar residues" evidence="2">
    <location>
        <begin position="534"/>
        <end position="549"/>
    </location>
</feature>
<dbReference type="SUPFAM" id="SSF57667">
    <property type="entry name" value="beta-beta-alpha zinc fingers"/>
    <property type="match status" value="1"/>
</dbReference>
<comment type="caution">
    <text evidence="4">The sequence shown here is derived from an EMBL/GenBank/DDBJ whole genome shotgun (WGS) entry which is preliminary data.</text>
</comment>
<feature type="region of interest" description="Disordered" evidence="2">
    <location>
        <begin position="121"/>
        <end position="160"/>
    </location>
</feature>
<feature type="domain" description="C2H2-type" evidence="3">
    <location>
        <begin position="336"/>
        <end position="364"/>
    </location>
</feature>
<feature type="compositionally biased region" description="Basic and acidic residues" evidence="2">
    <location>
        <begin position="83"/>
        <end position="94"/>
    </location>
</feature>
<feature type="compositionally biased region" description="Basic and acidic residues" evidence="2">
    <location>
        <begin position="131"/>
        <end position="149"/>
    </location>
</feature>
<keyword evidence="1" id="KW-0863">Zinc-finger</keyword>
<dbReference type="Proteomes" id="UP001217089">
    <property type="component" value="Unassembled WGS sequence"/>
</dbReference>
<feature type="compositionally biased region" description="Low complexity" evidence="2">
    <location>
        <begin position="450"/>
        <end position="460"/>
    </location>
</feature>
<feature type="compositionally biased region" description="Basic and acidic residues" evidence="2">
    <location>
        <begin position="266"/>
        <end position="280"/>
    </location>
</feature>
<reference evidence="4 5" key="1">
    <citation type="submission" date="2022-12" db="EMBL/GenBank/DDBJ databases">
        <title>Chromosome-level genome of Tegillarca granosa.</title>
        <authorList>
            <person name="Kim J."/>
        </authorList>
    </citation>
    <scope>NUCLEOTIDE SEQUENCE [LARGE SCALE GENOMIC DNA]</scope>
    <source>
        <strain evidence="4">Teg-2019</strain>
        <tissue evidence="4">Adductor muscle</tissue>
    </source>
</reference>